<reference evidence="2 3" key="2">
    <citation type="submission" date="2019-04" db="EMBL/GenBank/DDBJ databases">
        <title>The genome sequence of big-headed turtle.</title>
        <authorList>
            <person name="Gong S."/>
        </authorList>
    </citation>
    <scope>NUCLEOTIDE SEQUENCE [LARGE SCALE GENOMIC DNA]</scope>
    <source>
        <strain evidence="2">DO16091913</strain>
        <tissue evidence="2">Muscle</tissue>
    </source>
</reference>
<feature type="compositionally biased region" description="Polar residues" evidence="1">
    <location>
        <begin position="52"/>
        <end position="62"/>
    </location>
</feature>
<gene>
    <name evidence="2" type="ORF">DR999_PMT04063</name>
</gene>
<dbReference type="AlphaFoldDB" id="A0A4D9EQ61"/>
<sequence length="101" mass="10635">MTGRRSLGSIGGHAAALLWPRGGTRQPPAHGKPQGEPGLLSAPTRVGRGQHGSPQSTAQPWGNRQHRPPLADRSKDVARGPEPPTLPPDPGRCRFRAGLCS</sequence>
<reference evidence="2 3" key="1">
    <citation type="submission" date="2019-04" db="EMBL/GenBank/DDBJ databases">
        <title>Draft genome of the big-headed turtle Platysternon megacephalum.</title>
        <authorList>
            <person name="Gong S."/>
        </authorList>
    </citation>
    <scope>NUCLEOTIDE SEQUENCE [LARGE SCALE GENOMIC DNA]</scope>
    <source>
        <strain evidence="2">DO16091913</strain>
        <tissue evidence="2">Muscle</tissue>
    </source>
</reference>
<proteinExistence type="predicted"/>
<comment type="caution">
    <text evidence="2">The sequence shown here is derived from an EMBL/GenBank/DDBJ whole genome shotgun (WGS) entry which is preliminary data.</text>
</comment>
<evidence type="ECO:0000256" key="1">
    <source>
        <dbReference type="SAM" id="MobiDB-lite"/>
    </source>
</evidence>
<feature type="region of interest" description="Disordered" evidence="1">
    <location>
        <begin position="1"/>
        <end position="101"/>
    </location>
</feature>
<feature type="compositionally biased region" description="Basic and acidic residues" evidence="1">
    <location>
        <begin position="69"/>
        <end position="79"/>
    </location>
</feature>
<evidence type="ECO:0000313" key="2">
    <source>
        <dbReference type="EMBL" id="TFK12496.1"/>
    </source>
</evidence>
<evidence type="ECO:0000313" key="3">
    <source>
        <dbReference type="Proteomes" id="UP000297703"/>
    </source>
</evidence>
<protein>
    <submittedName>
        <fullName evidence="2">Cdc42 effector protein 2</fullName>
    </submittedName>
</protein>
<keyword evidence="3" id="KW-1185">Reference proteome</keyword>
<dbReference type="Proteomes" id="UP000297703">
    <property type="component" value="Unassembled WGS sequence"/>
</dbReference>
<name>A0A4D9EQ61_9SAUR</name>
<feature type="compositionally biased region" description="Pro residues" evidence="1">
    <location>
        <begin position="81"/>
        <end position="90"/>
    </location>
</feature>
<accession>A0A4D9EQ61</accession>
<organism evidence="2 3">
    <name type="scientific">Platysternon megacephalum</name>
    <name type="common">big-headed turtle</name>
    <dbReference type="NCBI Taxonomy" id="55544"/>
    <lineage>
        <taxon>Eukaryota</taxon>
        <taxon>Metazoa</taxon>
        <taxon>Chordata</taxon>
        <taxon>Craniata</taxon>
        <taxon>Vertebrata</taxon>
        <taxon>Euteleostomi</taxon>
        <taxon>Archelosauria</taxon>
        <taxon>Testudinata</taxon>
        <taxon>Testudines</taxon>
        <taxon>Cryptodira</taxon>
        <taxon>Durocryptodira</taxon>
        <taxon>Testudinoidea</taxon>
        <taxon>Platysternidae</taxon>
        <taxon>Platysternon</taxon>
    </lineage>
</organism>
<dbReference type="EMBL" id="QXTE01000021">
    <property type="protein sequence ID" value="TFK12496.1"/>
    <property type="molecule type" value="Genomic_DNA"/>
</dbReference>